<organism evidence="1 2">
    <name type="scientific">Neisseria weaveri</name>
    <dbReference type="NCBI Taxonomy" id="28091"/>
    <lineage>
        <taxon>Bacteria</taxon>
        <taxon>Pseudomonadati</taxon>
        <taxon>Pseudomonadota</taxon>
        <taxon>Betaproteobacteria</taxon>
        <taxon>Neisseriales</taxon>
        <taxon>Neisseriaceae</taxon>
        <taxon>Neisseria</taxon>
    </lineage>
</organism>
<name>A0A3S5F9M7_9NEIS</name>
<evidence type="ECO:0000313" key="1">
    <source>
        <dbReference type="EMBL" id="VEJ50461.1"/>
    </source>
</evidence>
<proteinExistence type="predicted"/>
<gene>
    <name evidence="1" type="ORF">NCTC12742_00702</name>
</gene>
<evidence type="ECO:0000313" key="2">
    <source>
        <dbReference type="Proteomes" id="UP000272771"/>
    </source>
</evidence>
<reference evidence="1 2" key="1">
    <citation type="submission" date="2018-12" db="EMBL/GenBank/DDBJ databases">
        <authorList>
            <consortium name="Pathogen Informatics"/>
        </authorList>
    </citation>
    <scope>NUCLEOTIDE SEQUENCE [LARGE SCALE GENOMIC DNA]</scope>
    <source>
        <strain evidence="1 2">NCTC12742</strain>
    </source>
</reference>
<accession>A0A3S5F9M7</accession>
<dbReference type="AlphaFoldDB" id="A0A3S5F9M7"/>
<sequence length="103" mass="12035">MGTRCYIGRPNHRQEGCLIKLTPQSRNCIRHFFQIVDEMTLERGMVCSMPLVLTESGLMKIKSDIKNRLFKYLAWAEEEGFSEYYAVQSAVNNGLCRIRLWQD</sequence>
<dbReference type="RefSeq" id="WP_040669470.1">
    <property type="nucleotide sequence ID" value="NZ_POXF01000001.1"/>
</dbReference>
<protein>
    <submittedName>
        <fullName evidence="1">Uncharacterized protein</fullName>
    </submittedName>
</protein>
<dbReference type="Proteomes" id="UP000272771">
    <property type="component" value="Chromosome"/>
</dbReference>
<dbReference type="STRING" id="28091.SAMEA3174300_01326"/>
<keyword evidence="2" id="KW-1185">Reference proteome</keyword>
<dbReference type="EMBL" id="LR134533">
    <property type="protein sequence ID" value="VEJ50461.1"/>
    <property type="molecule type" value="Genomic_DNA"/>
</dbReference>